<evidence type="ECO:0000313" key="2">
    <source>
        <dbReference type="Proteomes" id="UP000824175"/>
    </source>
</evidence>
<reference evidence="1" key="2">
    <citation type="journal article" date="2021" name="PeerJ">
        <title>Extensive microbial diversity within the chicken gut microbiome revealed by metagenomics and culture.</title>
        <authorList>
            <person name="Gilroy R."/>
            <person name="Ravi A."/>
            <person name="Getino M."/>
            <person name="Pursley I."/>
            <person name="Horton D.L."/>
            <person name="Alikhan N.F."/>
            <person name="Baker D."/>
            <person name="Gharbi K."/>
            <person name="Hall N."/>
            <person name="Watson M."/>
            <person name="Adriaenssens E.M."/>
            <person name="Foster-Nyarko E."/>
            <person name="Jarju S."/>
            <person name="Secka A."/>
            <person name="Antonio M."/>
            <person name="Oren A."/>
            <person name="Chaudhuri R.R."/>
            <person name="La Ragione R."/>
            <person name="Hildebrand F."/>
            <person name="Pallen M.J."/>
        </authorList>
    </citation>
    <scope>NUCLEOTIDE SEQUENCE</scope>
    <source>
        <strain evidence="1">CHK195-11698</strain>
    </source>
</reference>
<keyword evidence="1" id="KW-0946">Virion</keyword>
<organism evidence="1 2">
    <name type="scientific">Candidatus Fimiplasma intestinipullorum</name>
    <dbReference type="NCBI Taxonomy" id="2840825"/>
    <lineage>
        <taxon>Bacteria</taxon>
        <taxon>Bacillati</taxon>
        <taxon>Bacillota</taxon>
        <taxon>Clostridia</taxon>
        <taxon>Eubacteriales</taxon>
        <taxon>Candidatus Fimiplasma</taxon>
    </lineage>
</organism>
<dbReference type="AlphaFoldDB" id="A0A9D1HP20"/>
<accession>A0A9D1HP20</accession>
<dbReference type="Pfam" id="PF09671">
    <property type="entry name" value="Spore_GerQ"/>
    <property type="match status" value="1"/>
</dbReference>
<sequence length="141" mass="16499">MDYQHKNYNYAQPYATPGQERQVYVNQPCPKPTPYPTPGYGQPVYQDGAYSSPYGPLSGFVEESYIENILRLNKGKVGTFYFTYTDSNEWRDRVYKGVIEAAGRDHLIISDPKTGKRYLLQLIYFTWAEFDEEIAYDYPFR</sequence>
<name>A0A9D1HP20_9FIRM</name>
<dbReference type="NCBIfam" id="TIGR02728">
    <property type="entry name" value="spore_gerQ"/>
    <property type="match status" value="1"/>
</dbReference>
<evidence type="ECO:0000313" key="1">
    <source>
        <dbReference type="EMBL" id="HIU14093.1"/>
    </source>
</evidence>
<dbReference type="EMBL" id="DVMJ01000071">
    <property type="protein sequence ID" value="HIU14093.1"/>
    <property type="molecule type" value="Genomic_DNA"/>
</dbReference>
<proteinExistence type="predicted"/>
<keyword evidence="1" id="KW-0167">Capsid protein</keyword>
<dbReference type="Proteomes" id="UP000824175">
    <property type="component" value="Unassembled WGS sequence"/>
</dbReference>
<gene>
    <name evidence="1" type="primary">gerQ</name>
    <name evidence="1" type="ORF">IAD15_08500</name>
</gene>
<reference evidence="1" key="1">
    <citation type="submission" date="2020-10" db="EMBL/GenBank/DDBJ databases">
        <authorList>
            <person name="Gilroy R."/>
        </authorList>
    </citation>
    <scope>NUCLEOTIDE SEQUENCE</scope>
    <source>
        <strain evidence="1">CHK195-11698</strain>
    </source>
</reference>
<dbReference type="InterPro" id="IPR014099">
    <property type="entry name" value="Spore_coat_GerQ"/>
</dbReference>
<protein>
    <submittedName>
        <fullName evidence="1">Spore coat protein GerQ</fullName>
    </submittedName>
</protein>
<comment type="caution">
    <text evidence="1">The sequence shown here is derived from an EMBL/GenBank/DDBJ whole genome shotgun (WGS) entry which is preliminary data.</text>
</comment>